<accession>A0A930YJ08</accession>
<dbReference type="InterPro" id="IPR043519">
    <property type="entry name" value="NT_sf"/>
</dbReference>
<dbReference type="CDD" id="cd05403">
    <property type="entry name" value="NT_KNTase_like"/>
    <property type="match status" value="1"/>
</dbReference>
<reference evidence="1" key="1">
    <citation type="submission" date="2020-11" db="EMBL/GenBank/DDBJ databases">
        <title>Nocardioides sp. nov., isolated from Soil of Cynanchum wilfordii Hemsley rhizosphere.</title>
        <authorList>
            <person name="Lee J.-S."/>
            <person name="Suh M.K."/>
            <person name="Kim J.-S."/>
        </authorList>
    </citation>
    <scope>NUCLEOTIDE SEQUENCE</scope>
    <source>
        <strain evidence="1">KCTC 19275</strain>
    </source>
</reference>
<sequence length="255" mass="28995">MTTDLSRYADFLAFLDEQHAADTDLRAAWVGGSAATGGYDEWSDLDVEVLCTPGTHGAVYERLLAAVRERFDPSDVWQLPTSTYPDARQCFFTLDPTPGAFVPPARLVDIVVWDTTDEHRHKDVRRHGSPIVRFDPDGLVVERHDDEDERQRAIRETVEQVRTQRPFGEWLVNRAIARGQLPEAVSLYLRFALQPAVYLVRVRDCPARHNFGLRYLHTDIDPADAARVDALLPGVERLRELSAECFAWQDELLRG</sequence>
<dbReference type="Gene3D" id="3.30.460.10">
    <property type="entry name" value="Beta Polymerase, domain 2"/>
    <property type="match status" value="1"/>
</dbReference>
<name>A0A930YJ08_9ACTN</name>
<keyword evidence="2" id="KW-1185">Reference proteome</keyword>
<evidence type="ECO:0000313" key="1">
    <source>
        <dbReference type="EMBL" id="MBF4762240.1"/>
    </source>
</evidence>
<dbReference type="RefSeq" id="WP_194705377.1">
    <property type="nucleotide sequence ID" value="NZ_JADKPN010000001.1"/>
</dbReference>
<organism evidence="1 2">
    <name type="scientific">Nocardioides islandensis</name>
    <dbReference type="NCBI Taxonomy" id="433663"/>
    <lineage>
        <taxon>Bacteria</taxon>
        <taxon>Bacillati</taxon>
        <taxon>Actinomycetota</taxon>
        <taxon>Actinomycetes</taxon>
        <taxon>Propionibacteriales</taxon>
        <taxon>Nocardioidaceae</taxon>
        <taxon>Nocardioides</taxon>
    </lineage>
</organism>
<dbReference type="Proteomes" id="UP000640489">
    <property type="component" value="Unassembled WGS sequence"/>
</dbReference>
<proteinExistence type="predicted"/>
<dbReference type="EMBL" id="JADKPN010000001">
    <property type="protein sequence ID" value="MBF4762240.1"/>
    <property type="molecule type" value="Genomic_DNA"/>
</dbReference>
<comment type="caution">
    <text evidence="1">The sequence shown here is derived from an EMBL/GenBank/DDBJ whole genome shotgun (WGS) entry which is preliminary data.</text>
</comment>
<dbReference type="AlphaFoldDB" id="A0A930YJ08"/>
<gene>
    <name evidence="1" type="ORF">ISU07_03805</name>
</gene>
<dbReference type="SUPFAM" id="SSF81301">
    <property type="entry name" value="Nucleotidyltransferase"/>
    <property type="match status" value="1"/>
</dbReference>
<evidence type="ECO:0000313" key="2">
    <source>
        <dbReference type="Proteomes" id="UP000640489"/>
    </source>
</evidence>
<protein>
    <submittedName>
        <fullName evidence="1">Nucleotidyltransferase domain-containing protein</fullName>
    </submittedName>
</protein>